<keyword evidence="5" id="KW-0732">Signal</keyword>
<dbReference type="Pfam" id="PF00057">
    <property type="entry name" value="Ldl_recept_a"/>
    <property type="match status" value="5"/>
</dbReference>
<dbReference type="CDD" id="cd19941">
    <property type="entry name" value="TIL"/>
    <property type="match status" value="2"/>
</dbReference>
<reference evidence="14" key="1">
    <citation type="journal article" date="2012" name="Nature">
        <title>The oyster genome reveals stress adaptation and complexity of shell formation.</title>
        <authorList>
            <person name="Zhang G."/>
            <person name="Fang X."/>
            <person name="Guo X."/>
            <person name="Li L."/>
            <person name="Luo R."/>
            <person name="Xu F."/>
            <person name="Yang P."/>
            <person name="Zhang L."/>
            <person name="Wang X."/>
            <person name="Qi H."/>
            <person name="Xiong Z."/>
            <person name="Que H."/>
            <person name="Xie Y."/>
            <person name="Holland P.W."/>
            <person name="Paps J."/>
            <person name="Zhu Y."/>
            <person name="Wu F."/>
            <person name="Chen Y."/>
            <person name="Wang J."/>
            <person name="Peng C."/>
            <person name="Meng J."/>
            <person name="Yang L."/>
            <person name="Liu J."/>
            <person name="Wen B."/>
            <person name="Zhang N."/>
            <person name="Huang Z."/>
            <person name="Zhu Q."/>
            <person name="Feng Y."/>
            <person name="Mount A."/>
            <person name="Hedgecock D."/>
            <person name="Xu Z."/>
            <person name="Liu Y."/>
            <person name="Domazet-Loso T."/>
            <person name="Du Y."/>
            <person name="Sun X."/>
            <person name="Zhang S."/>
            <person name="Liu B."/>
            <person name="Cheng P."/>
            <person name="Jiang X."/>
            <person name="Li J."/>
            <person name="Fan D."/>
            <person name="Wang W."/>
            <person name="Fu W."/>
            <person name="Wang T."/>
            <person name="Wang B."/>
            <person name="Zhang J."/>
            <person name="Peng Z."/>
            <person name="Li Y."/>
            <person name="Li N."/>
            <person name="Wang J."/>
            <person name="Chen M."/>
            <person name="He Y."/>
            <person name="Tan F."/>
            <person name="Song X."/>
            <person name="Zheng Q."/>
            <person name="Huang R."/>
            <person name="Yang H."/>
            <person name="Du X."/>
            <person name="Chen L."/>
            <person name="Yang M."/>
            <person name="Gaffney P.M."/>
            <person name="Wang S."/>
            <person name="Luo L."/>
            <person name="She Z."/>
            <person name="Ming Y."/>
            <person name="Huang W."/>
            <person name="Zhang S."/>
            <person name="Huang B."/>
            <person name="Zhang Y."/>
            <person name="Qu T."/>
            <person name="Ni P."/>
            <person name="Miao G."/>
            <person name="Wang J."/>
            <person name="Wang Q."/>
            <person name="Steinberg C.E."/>
            <person name="Wang H."/>
            <person name="Li N."/>
            <person name="Qian L."/>
            <person name="Zhang G."/>
            <person name="Li Y."/>
            <person name="Yang H."/>
            <person name="Liu X."/>
            <person name="Wang J."/>
            <person name="Yin Y."/>
            <person name="Wang J."/>
        </authorList>
    </citation>
    <scope>NUCLEOTIDE SEQUENCE [LARGE SCALE GENOMIC DNA]</scope>
    <source>
        <strain evidence="14">05x7-T-G4-1.051#20</strain>
    </source>
</reference>
<sequence length="3008" mass="323161">MEYRCDNHVDCRDGSDEQGCEYKCKVGQFQCANLNKTYCVDSNVLCDGMRDCINGEDELNCTYTCAEHEFTCESGKCIPKTFKCDGNMDCGVGDNSDEKDCGETECTRVRNFRCGATGGGLCLPITLKCDKHDDCGDGSDEIGCNCTCSSAEFTCSSSCECIDPSKRCDGVLDCGDGSDEMECPCTLNEYTCDNEKCINGTQHCDGVYDCTDQSDEKNCATTTPAIISSTLTTSTPCISGEIMSNPAALPSTKIYINPQPISPYTAENLRPGSTAPLEINSNTATISMDLTTTDNPDGSVIKSLNIVGDQSNVEKISVSYKVTPTSTSQDFTSFTGIGPVTFPDNFKVAAVDVTLLQRTDSSQPYKIKLEVVACIHGVTPTTTVPTTVTTPCADAMLDTSPSVVGVTISGFPTTMLATDIFSSLGVLSMPGSVTPVTVDMTFKTPQPPKVTDFVFTLTNGKDIEVTFTDENGSTRKLNPDPTPNGRIILDFNGQPSLGITIKATPSSTTDSLTIKETEVKACSEIALTTPAPPTPSTTTPLSTPTPSGETTPISTVCTEEMLTPTDLSVMSVDSPSFPSTDLPNLFTSVGVVSNTPTTTAEIVVTFNTASPPRVTTVTTTVTKATSVVFTLLDEDNNPIQTQTKPVTKVTETPVTATFGGVPGKKVKIVVTKTSPDVQTSVKNTEVKACTEICTEEMLTPTDLSVMSVDSPSFPTTDLPNLFTSVGVVSNTLTTTAEIVVTFNTASPPRVTTVTTTVTKATSVEFTLLDEDDTPIQTQTKPVTTVGETPVTATFSGVPGKKVKIVVTKTSSDVQTSVKNTEVKACTEVCQTIMVTEANPNILSVSSSTYPNPSDMFTSSGTTETAQTSVASAILTFNNLAKITDVKVTTPVLSPDGTVEVNFKGEIGSKIIIKITKKDETAPSTVSSVEVKACTQACVDEMLTASANELTPSSDDIPGSVANVFTPTGATTDNVNPTPTVEFTLNGDQPPQVTTVKANVGNAESVEVTLEQPNGEKITKTPVLSPDGTFEVNFKGEIGSKIIIKITKKDETASSTVSSVEVKACTEATGTTQTTEKVGVVTTTPLLTTTSVFTTTGIVQSTTPTISTVCVKTEGMSDYSQIPTGSISFTNNEISPADIDKVRPENVNGPLTVKETSPEKPIVVSISFPPEGVEVGQIKVSPEELLTTTEISERNIESFDVSYKIPDDDTLYPLLGGKKCNLRLPIRCIIFAISIFAVTLSYRSSLYSINTTRFHCCCRFHTGYDKVTEFNRFSSYVTSTFTNVDYFYDFYDRCNNHPRYVAFSNFEWNSSSNASNKSIYTANYYNIIRNSVGNNHNTFIWNNTICDHNTCIAGSQRCDGIKQCDDGEDEEGCLEETTTKTPPTTTSVCPVPMLDDTNPNDLTDLVDVFVNEVISSTSSPLSGTSELTNGNPGQKVKVKVVFKDKNEESPVGRISVTTQNAEKPVRNPSAEQTVETDFAEELATDVEIIFFPARISSIVFVKDLRIKTCIEMVGTTTLPSVQIPSTTPLSGLPSGFTSTQQGPITPTSCPVPMLDDTNPNDLADLVDVFVNQVISSTSSPLSGTSEPTNGNPGQEVKVKVVFKDKDDESPVGKISVTTQNAEKVIFILTQPNGTTVTKEKTVQNPSEESTVDEDFVGEPASTVEIQLVPVDETSTVSVKDLGIKACIERVGTTTLPSVQTPSTTPLSGPPSGSTSTPQGTTTPISCAVPMLDDTNPNDLADLVDVFVNQVISSTSSPLSGTSEPTNGNPGQEVKVKVVFKDKDDESPVGKISVTTQNAEKVIFILTQPNGTTVTKEKTVKNPSEESTVDEDFLGEPASTVDIQLVPMDETSTVSMKDLGIKACIEKAYTTANPCREVNGMLDATIIPATSITLSEPAIQPNVDQIRNGPLIVPADITTFTVTIDLPGDIQLGSINLGSFTNVKAFEVNIRKPTDTQPEVTDSNILVFPAGTIADQIQIMKTWPRNESKITYVCASLWKPCVKTVLEYANTGRDLLVSPPSTENSLLNSGGSLKTTQPTLLYRIKDTDAKIFTFKITVKNVNSFTVGVWSGETVKGSQTRNVPDTSSFTSFTIPFNGTTGNDIIVELTPVTGQTPEIEGVSIEVCYTPVTTIAPTTACAETMIAEGSNTNAIKVVIPTLVSPANVFSATGVTLTDAVPTVEFVLLDQDQAAAVSILTFDTTNVSGVKVTLFDKSDAEVKTTESNPVNNKVSVDLGGSVGQRIKIELTKSTSTQTASIASLTIKACIEIVSATTVVTLPTTTFPTTTPKICVFNKDVFVNNFGYEPAEVIGYVNKDNDDSVISESEKIRVGDSLDDGVIVVINGCSNWYGSCSDGYINCQIGTCEECTYQPWSEWSQCSKPCGIGLRERTRILTTTLSPDRCKEAVRETEDCNIEPCPIYGTEKKSSYILQIAYVIVYSILATTTQICEPWSTWSECAGEKCKDKTKTRSRTCPNGPDTEEEPCFVEDDCKPECIEPEYFDNCTTPSTHCPSTCRALRNPGSCVEPEECKPVCRCKPGYVRDDNGICIPEEECPCYHNGQAVPEGHVVKTSACCEYSEWQPWSECSTTCGIGMQSRYSYCYNGGSVSCVADDAQNVNGSWSNWQSWISCSSTCSGGHRKRSRTCNNPAPVCAGMPCSGSNEETEPCNTDKSCCITTSWGEWTECTKTCDGPGQQFRNRNYVNPDDSAVNCNETLVEERPCGEEPCITECEISQWSDWTECAVPCGKGKVSRERQIIVNAPDCPTNLFEEKDCDNGNCTCPDGQVWTNYSLCQRTCATRDKNIDEECSKIEPGCVCPMGLYMEANKCVNITECQKCVINGTEYQPSEPIPSSDSCKYCECSDGEMVCSRRCEIPVCKEGEELSYEGITDICCPKCQPKPTTCTLHTEKRVINDSVTGCVSVGEVEYTFCSGSCGDSNYMPLIVPSGSTEEGFAKTCKCCTGESSSERVISVRCGPQQTLQQAKIKIIDSCSCDICSMTVTEANKANAAPTRR</sequence>
<evidence type="ECO:0000256" key="1">
    <source>
        <dbReference type="ARBA" id="ARBA00004167"/>
    </source>
</evidence>
<dbReference type="InterPro" id="IPR050685">
    <property type="entry name" value="LDLR"/>
</dbReference>
<dbReference type="Gene3D" id="4.10.400.10">
    <property type="entry name" value="Low-density Lipoprotein Receptor"/>
    <property type="match status" value="7"/>
</dbReference>
<proteinExistence type="predicted"/>
<dbReference type="PANTHER" id="PTHR24270">
    <property type="entry name" value="LOW-DENSITY LIPOPROTEIN RECEPTOR-RELATED"/>
    <property type="match status" value="1"/>
</dbReference>
<dbReference type="InterPro" id="IPR036383">
    <property type="entry name" value="TSP1_rpt_sf"/>
</dbReference>
<dbReference type="SUPFAM" id="SSF57567">
    <property type="entry name" value="Serine protease inhibitors"/>
    <property type="match status" value="2"/>
</dbReference>
<evidence type="ECO:0000256" key="4">
    <source>
        <dbReference type="ARBA" id="ARBA00022692"/>
    </source>
</evidence>
<dbReference type="InterPro" id="IPR023415">
    <property type="entry name" value="LDLR_class-A_CS"/>
</dbReference>
<keyword evidence="6" id="KW-0677">Repeat</keyword>
<dbReference type="PROSITE" id="PS01225">
    <property type="entry name" value="CTCK_2"/>
    <property type="match status" value="1"/>
</dbReference>
<keyword evidence="9" id="KW-0472">Membrane</keyword>
<feature type="region of interest" description="Disordered" evidence="13">
    <location>
        <begin position="527"/>
        <end position="553"/>
    </location>
</feature>
<dbReference type="GO" id="GO:0016192">
    <property type="term" value="P:vesicle-mediated transport"/>
    <property type="evidence" value="ECO:0007669"/>
    <property type="project" value="UniProtKB-ARBA"/>
</dbReference>
<keyword evidence="7" id="KW-0130">Cell adhesion</keyword>
<feature type="disulfide bond" evidence="12">
    <location>
        <begin position="65"/>
        <end position="77"/>
    </location>
</feature>
<feature type="disulfide bond" evidence="12">
    <location>
        <begin position="204"/>
        <end position="219"/>
    </location>
</feature>
<dbReference type="EMBL" id="JH816193">
    <property type="protein sequence ID" value="EKC38295.1"/>
    <property type="molecule type" value="Genomic_DNA"/>
</dbReference>
<feature type="region of interest" description="Disordered" evidence="13">
    <location>
        <begin position="1694"/>
        <end position="1721"/>
    </location>
</feature>
<dbReference type="PROSITE" id="PS50184">
    <property type="entry name" value="VWFC_2"/>
    <property type="match status" value="1"/>
</dbReference>
<feature type="compositionally biased region" description="Low complexity" evidence="13">
    <location>
        <begin position="536"/>
        <end position="553"/>
    </location>
</feature>
<evidence type="ECO:0000256" key="7">
    <source>
        <dbReference type="ARBA" id="ARBA00022889"/>
    </source>
</evidence>
<keyword evidence="10 12" id="KW-1015">Disulfide bond</keyword>
<feature type="disulfide bond" evidence="12">
    <location>
        <begin position="1345"/>
        <end position="1363"/>
    </location>
</feature>
<feature type="disulfide bond" evidence="12">
    <location>
        <begin position="46"/>
        <end position="61"/>
    </location>
</feature>
<dbReference type="SUPFAM" id="SSF82895">
    <property type="entry name" value="TSP-1 type 1 repeat"/>
    <property type="match status" value="5"/>
</dbReference>
<evidence type="ECO:0000256" key="3">
    <source>
        <dbReference type="ARBA" id="ARBA00022536"/>
    </source>
</evidence>
<dbReference type="GO" id="GO:0005886">
    <property type="term" value="C:plasma membrane"/>
    <property type="evidence" value="ECO:0007669"/>
    <property type="project" value="TreeGrafter"/>
</dbReference>
<feature type="disulfide bond" evidence="12">
    <location>
        <begin position="129"/>
        <end position="144"/>
    </location>
</feature>
<dbReference type="CDD" id="cd00112">
    <property type="entry name" value="LDLa"/>
    <property type="match status" value="7"/>
</dbReference>
<evidence type="ECO:0000313" key="14">
    <source>
        <dbReference type="EMBL" id="EKC38295.1"/>
    </source>
</evidence>
<dbReference type="Gene3D" id="2.20.100.10">
    <property type="entry name" value="Thrombospondin type-1 (TSP1) repeat"/>
    <property type="match status" value="5"/>
</dbReference>
<accession>K1RAN3</accession>
<feature type="compositionally biased region" description="Low complexity" evidence="13">
    <location>
        <begin position="1699"/>
        <end position="1721"/>
    </location>
</feature>
<dbReference type="InterPro" id="IPR036084">
    <property type="entry name" value="Ser_inhib-like_sf"/>
</dbReference>
<evidence type="ECO:0000256" key="9">
    <source>
        <dbReference type="ARBA" id="ARBA00023136"/>
    </source>
</evidence>
<dbReference type="PRINTS" id="PR00261">
    <property type="entry name" value="LDLRECEPTOR"/>
</dbReference>
<dbReference type="InterPro" id="IPR002172">
    <property type="entry name" value="LDrepeatLR_classA_rpt"/>
</dbReference>
<evidence type="ECO:0000256" key="5">
    <source>
        <dbReference type="ARBA" id="ARBA00022729"/>
    </source>
</evidence>
<keyword evidence="4" id="KW-0812">Transmembrane</keyword>
<dbReference type="GO" id="GO:0007155">
    <property type="term" value="P:cell adhesion"/>
    <property type="evidence" value="ECO:0007669"/>
    <property type="project" value="UniProtKB-KW"/>
</dbReference>
<dbReference type="PROSITE" id="PS50092">
    <property type="entry name" value="TSP1"/>
    <property type="match status" value="6"/>
</dbReference>
<name>K1RAN3_MAGGI</name>
<dbReference type="PROSITE" id="PS50068">
    <property type="entry name" value="LDLRA_2"/>
    <property type="match status" value="6"/>
</dbReference>
<evidence type="ECO:0000256" key="12">
    <source>
        <dbReference type="PROSITE-ProRule" id="PRU00124"/>
    </source>
</evidence>
<dbReference type="HOGENOM" id="CLU_226075_0_0_1"/>
<evidence type="ECO:0000256" key="8">
    <source>
        <dbReference type="ARBA" id="ARBA00022989"/>
    </source>
</evidence>
<feature type="disulfide bond" evidence="12">
    <location>
        <begin position="72"/>
        <end position="90"/>
    </location>
</feature>
<evidence type="ECO:0000256" key="13">
    <source>
        <dbReference type="SAM" id="MobiDB-lite"/>
    </source>
</evidence>
<dbReference type="InterPro" id="IPR001007">
    <property type="entry name" value="VWF_dom"/>
</dbReference>
<dbReference type="SUPFAM" id="SSF57424">
    <property type="entry name" value="LDL receptor-like module"/>
    <property type="match status" value="6"/>
</dbReference>
<feature type="disulfide bond" evidence="12">
    <location>
        <begin position="192"/>
        <end position="210"/>
    </location>
</feature>
<feature type="disulfide bond" evidence="12">
    <location>
        <begin position="168"/>
        <end position="183"/>
    </location>
</feature>
<dbReference type="InParanoid" id="K1RAN3"/>
<dbReference type="InterPro" id="IPR006207">
    <property type="entry name" value="Cys_knot_C"/>
</dbReference>
<dbReference type="PROSITE" id="PS01208">
    <property type="entry name" value="VWFC_1"/>
    <property type="match status" value="1"/>
</dbReference>
<dbReference type="SMART" id="SM00209">
    <property type="entry name" value="TSP1"/>
    <property type="match status" value="6"/>
</dbReference>
<dbReference type="SMART" id="SM00192">
    <property type="entry name" value="LDLa"/>
    <property type="match status" value="7"/>
</dbReference>
<comment type="subcellular location">
    <subcellularLocation>
        <location evidence="2">Endomembrane system</location>
    </subcellularLocation>
    <subcellularLocation>
        <location evidence="1">Membrane</location>
        <topology evidence="1">Single-pass membrane protein</topology>
    </subcellularLocation>
</comment>
<evidence type="ECO:0000256" key="11">
    <source>
        <dbReference type="PROSITE-ProRule" id="PRU00039"/>
    </source>
</evidence>
<evidence type="ECO:0000256" key="10">
    <source>
        <dbReference type="ARBA" id="ARBA00023157"/>
    </source>
</evidence>
<dbReference type="GO" id="GO:0012505">
    <property type="term" value="C:endomembrane system"/>
    <property type="evidence" value="ECO:0007669"/>
    <property type="project" value="UniProtKB-SubCell"/>
</dbReference>
<dbReference type="SMART" id="SM00041">
    <property type="entry name" value="CT"/>
    <property type="match status" value="1"/>
</dbReference>
<comment type="caution">
    <text evidence="11">Lacks conserved residue(s) required for the propagation of feature annotation.</text>
</comment>
<dbReference type="Pfam" id="PF00090">
    <property type="entry name" value="TSP_1"/>
    <property type="match status" value="5"/>
</dbReference>
<evidence type="ECO:0000256" key="2">
    <source>
        <dbReference type="ARBA" id="ARBA00004308"/>
    </source>
</evidence>
<keyword evidence="3" id="KW-0245">EGF-like domain</keyword>
<dbReference type="InterPro" id="IPR036055">
    <property type="entry name" value="LDL_receptor-like_sf"/>
</dbReference>
<organism evidence="14">
    <name type="scientific">Magallana gigas</name>
    <name type="common">Pacific oyster</name>
    <name type="synonym">Crassostrea gigas</name>
    <dbReference type="NCBI Taxonomy" id="29159"/>
    <lineage>
        <taxon>Eukaryota</taxon>
        <taxon>Metazoa</taxon>
        <taxon>Spiralia</taxon>
        <taxon>Lophotrochozoa</taxon>
        <taxon>Mollusca</taxon>
        <taxon>Bivalvia</taxon>
        <taxon>Autobranchia</taxon>
        <taxon>Pteriomorphia</taxon>
        <taxon>Ostreida</taxon>
        <taxon>Ostreoidea</taxon>
        <taxon>Ostreidae</taxon>
        <taxon>Magallana</taxon>
    </lineage>
</organism>
<dbReference type="InterPro" id="IPR000884">
    <property type="entry name" value="TSP1_rpt"/>
</dbReference>
<dbReference type="PROSITE" id="PS01209">
    <property type="entry name" value="LDLRA_1"/>
    <property type="match status" value="1"/>
</dbReference>
<dbReference type="Gene3D" id="2.10.25.10">
    <property type="entry name" value="Laminin"/>
    <property type="match status" value="2"/>
</dbReference>
<gene>
    <name evidence="14" type="ORF">CGI_10022621</name>
</gene>
<dbReference type="InterPro" id="IPR002919">
    <property type="entry name" value="TIL_dom"/>
</dbReference>
<dbReference type="Pfam" id="PF01826">
    <property type="entry name" value="TIL"/>
    <property type="match status" value="1"/>
</dbReference>
<dbReference type="FunFam" id="2.20.100.10:FF:000001">
    <property type="entry name" value="semaphorin-5A isoform X1"/>
    <property type="match status" value="1"/>
</dbReference>
<feature type="disulfide bond" evidence="12">
    <location>
        <begin position="185"/>
        <end position="197"/>
    </location>
</feature>
<feature type="disulfide bond" evidence="12">
    <location>
        <begin position="1357"/>
        <end position="1372"/>
    </location>
</feature>
<keyword evidence="8" id="KW-1133">Transmembrane helix</keyword>
<evidence type="ECO:0000256" key="6">
    <source>
        <dbReference type="ARBA" id="ARBA00022737"/>
    </source>
</evidence>
<protein>
    <submittedName>
        <fullName evidence="14">SCO-spondin</fullName>
    </submittedName>
</protein>